<dbReference type="PRINTS" id="PR00039">
    <property type="entry name" value="HTHLYSR"/>
</dbReference>
<evidence type="ECO:0000259" key="5">
    <source>
        <dbReference type="PROSITE" id="PS50931"/>
    </source>
</evidence>
<dbReference type="GO" id="GO:0003677">
    <property type="term" value="F:DNA binding"/>
    <property type="evidence" value="ECO:0007669"/>
    <property type="project" value="UniProtKB-KW"/>
</dbReference>
<dbReference type="RefSeq" id="WP_123640481.1">
    <property type="nucleotide sequence ID" value="NZ_ML119081.1"/>
</dbReference>
<dbReference type="Gene3D" id="3.40.190.290">
    <property type="match status" value="1"/>
</dbReference>
<evidence type="ECO:0000313" key="6">
    <source>
        <dbReference type="EMBL" id="ROU04073.1"/>
    </source>
</evidence>
<keyword evidence="3" id="KW-0238">DNA-binding</keyword>
<dbReference type="InterPro" id="IPR000847">
    <property type="entry name" value="LysR_HTH_N"/>
</dbReference>
<keyword evidence="4" id="KW-0804">Transcription</keyword>
<keyword evidence="2" id="KW-0805">Transcription regulation</keyword>
<proteinExistence type="inferred from homology"/>
<comment type="similarity">
    <text evidence="1">Belongs to the LysR transcriptional regulatory family.</text>
</comment>
<evidence type="ECO:0000256" key="2">
    <source>
        <dbReference type="ARBA" id="ARBA00023015"/>
    </source>
</evidence>
<dbReference type="Proteomes" id="UP000268016">
    <property type="component" value="Unassembled WGS sequence"/>
</dbReference>
<protein>
    <submittedName>
        <fullName evidence="6">LysR family transcriptional regulator</fullName>
    </submittedName>
</protein>
<evidence type="ECO:0000256" key="3">
    <source>
        <dbReference type="ARBA" id="ARBA00023125"/>
    </source>
</evidence>
<dbReference type="AlphaFoldDB" id="A0A3N2R9I4"/>
<dbReference type="GO" id="GO:0003700">
    <property type="term" value="F:DNA-binding transcription factor activity"/>
    <property type="evidence" value="ECO:0007669"/>
    <property type="project" value="InterPro"/>
</dbReference>
<comment type="caution">
    <text evidence="6">The sequence shown here is derived from an EMBL/GenBank/DDBJ whole genome shotgun (WGS) entry which is preliminary data.</text>
</comment>
<dbReference type="EMBL" id="RDRB01000001">
    <property type="protein sequence ID" value="ROU04073.1"/>
    <property type="molecule type" value="Genomic_DNA"/>
</dbReference>
<dbReference type="OrthoDB" id="9803030at2"/>
<dbReference type="PANTHER" id="PTHR30419">
    <property type="entry name" value="HTH-TYPE TRANSCRIPTIONAL REGULATOR YBHD"/>
    <property type="match status" value="1"/>
</dbReference>
<dbReference type="InterPro" id="IPR036390">
    <property type="entry name" value="WH_DNA-bd_sf"/>
</dbReference>
<organism evidence="6 7">
    <name type="scientific">Histidinibacterium lentulum</name>
    <dbReference type="NCBI Taxonomy" id="2480588"/>
    <lineage>
        <taxon>Bacteria</taxon>
        <taxon>Pseudomonadati</taxon>
        <taxon>Pseudomonadota</taxon>
        <taxon>Alphaproteobacteria</taxon>
        <taxon>Rhodobacterales</taxon>
        <taxon>Paracoccaceae</taxon>
        <taxon>Histidinibacterium</taxon>
    </lineage>
</organism>
<dbReference type="Pfam" id="PF03466">
    <property type="entry name" value="LysR_substrate"/>
    <property type="match status" value="1"/>
</dbReference>
<evidence type="ECO:0000256" key="4">
    <source>
        <dbReference type="ARBA" id="ARBA00023163"/>
    </source>
</evidence>
<dbReference type="InterPro" id="IPR005119">
    <property type="entry name" value="LysR_subst-bd"/>
</dbReference>
<dbReference type="GO" id="GO:0005829">
    <property type="term" value="C:cytosol"/>
    <property type="evidence" value="ECO:0007669"/>
    <property type="project" value="TreeGrafter"/>
</dbReference>
<evidence type="ECO:0000313" key="7">
    <source>
        <dbReference type="Proteomes" id="UP000268016"/>
    </source>
</evidence>
<dbReference type="PANTHER" id="PTHR30419:SF8">
    <property type="entry name" value="NITROGEN ASSIMILATION TRANSCRIPTIONAL ACTIVATOR-RELATED"/>
    <property type="match status" value="1"/>
</dbReference>
<sequence length="326" mass="35683">MPPTNPKQRDVRSDVLARRGLKITHLRLISALAETRQVAAAAQRVGLTQPAASRLLAQLEQIVGTPLYRRHPRGVTLTEAGRTLARDATRLLNDLDLINERVTQAALGVSGIVRVGSVTGPSLQLLLPVVRDLRVAYPGIEIAVTVDTSAKLADALLSRDLDFFIGRIPDGADSRPFLFEPIEEEPIALVVRRHHPLFRRTDLTLEECLEHDWVMQPPGGLLRQTTETYLLARGYPLPKRVLGTTSTMFTLALINETNAIGPLARAVADFYIGEDGLGSRLARLDIATDIRVKSYGLVRRADDSETPAAARVLALLRDRAAPLAAE</sequence>
<dbReference type="SUPFAM" id="SSF53850">
    <property type="entry name" value="Periplasmic binding protein-like II"/>
    <property type="match status" value="1"/>
</dbReference>
<dbReference type="Pfam" id="PF00126">
    <property type="entry name" value="HTH_1"/>
    <property type="match status" value="1"/>
</dbReference>
<keyword evidence="7" id="KW-1185">Reference proteome</keyword>
<dbReference type="InterPro" id="IPR036388">
    <property type="entry name" value="WH-like_DNA-bd_sf"/>
</dbReference>
<feature type="domain" description="HTH lysR-type" evidence="5">
    <location>
        <begin position="21"/>
        <end position="78"/>
    </location>
</feature>
<evidence type="ECO:0000256" key="1">
    <source>
        <dbReference type="ARBA" id="ARBA00009437"/>
    </source>
</evidence>
<reference evidence="6 7" key="1">
    <citation type="submission" date="2018-10" db="EMBL/GenBank/DDBJ databases">
        <title>Histidinibacterium lentulum gen. nov., sp. nov., a marine bacterium from the culture broth of Picochlorum sp. 122.</title>
        <authorList>
            <person name="Wang G."/>
        </authorList>
    </citation>
    <scope>NUCLEOTIDE SEQUENCE [LARGE SCALE GENOMIC DNA]</scope>
    <source>
        <strain evidence="6 7">B17</strain>
    </source>
</reference>
<dbReference type="Gene3D" id="1.10.10.10">
    <property type="entry name" value="Winged helix-like DNA-binding domain superfamily/Winged helix DNA-binding domain"/>
    <property type="match status" value="1"/>
</dbReference>
<dbReference type="PROSITE" id="PS50931">
    <property type="entry name" value="HTH_LYSR"/>
    <property type="match status" value="1"/>
</dbReference>
<accession>A0A3N2R9I4</accession>
<dbReference type="InterPro" id="IPR050950">
    <property type="entry name" value="HTH-type_LysR_regulators"/>
</dbReference>
<gene>
    <name evidence="6" type="ORF">EAT49_01340</name>
</gene>
<dbReference type="SUPFAM" id="SSF46785">
    <property type="entry name" value="Winged helix' DNA-binding domain"/>
    <property type="match status" value="1"/>
</dbReference>
<name>A0A3N2R9I4_9RHOB</name>